<dbReference type="Gene3D" id="3.10.100.10">
    <property type="entry name" value="Mannose-Binding Protein A, subunit A"/>
    <property type="match status" value="1"/>
</dbReference>
<evidence type="ECO:0000313" key="2">
    <source>
        <dbReference type="EMBL" id="KAJ8871976.1"/>
    </source>
</evidence>
<feature type="domain" description="C-type lectin" evidence="1">
    <location>
        <begin position="327"/>
        <end position="386"/>
    </location>
</feature>
<dbReference type="Proteomes" id="UP001159363">
    <property type="component" value="Chromosome 11"/>
</dbReference>
<dbReference type="Pfam" id="PF00059">
    <property type="entry name" value="Lectin_C"/>
    <property type="match status" value="1"/>
</dbReference>
<reference evidence="2 3" key="1">
    <citation type="submission" date="2023-02" db="EMBL/GenBank/DDBJ databases">
        <title>LHISI_Scaffold_Assembly.</title>
        <authorList>
            <person name="Stuart O.P."/>
            <person name="Cleave R."/>
            <person name="Magrath M.J.L."/>
            <person name="Mikheyev A.S."/>
        </authorList>
    </citation>
    <scope>NUCLEOTIDE SEQUENCE [LARGE SCALE GENOMIC DNA]</scope>
    <source>
        <strain evidence="2">Daus_M_001</strain>
        <tissue evidence="2">Leg muscle</tissue>
    </source>
</reference>
<dbReference type="SUPFAM" id="SSF56436">
    <property type="entry name" value="C-type lectin-like"/>
    <property type="match status" value="1"/>
</dbReference>
<gene>
    <name evidence="2" type="ORF">PR048_028316</name>
</gene>
<organism evidence="2 3">
    <name type="scientific">Dryococelus australis</name>
    <dbReference type="NCBI Taxonomy" id="614101"/>
    <lineage>
        <taxon>Eukaryota</taxon>
        <taxon>Metazoa</taxon>
        <taxon>Ecdysozoa</taxon>
        <taxon>Arthropoda</taxon>
        <taxon>Hexapoda</taxon>
        <taxon>Insecta</taxon>
        <taxon>Pterygota</taxon>
        <taxon>Neoptera</taxon>
        <taxon>Polyneoptera</taxon>
        <taxon>Phasmatodea</taxon>
        <taxon>Verophasmatodea</taxon>
        <taxon>Anareolatae</taxon>
        <taxon>Phasmatidae</taxon>
        <taxon>Eurycanthinae</taxon>
        <taxon>Dryococelus</taxon>
    </lineage>
</organism>
<dbReference type="InterPro" id="IPR016187">
    <property type="entry name" value="CTDL_fold"/>
</dbReference>
<dbReference type="InterPro" id="IPR001304">
    <property type="entry name" value="C-type_lectin-like"/>
</dbReference>
<protein>
    <recommendedName>
        <fullName evidence="1">C-type lectin domain-containing protein</fullName>
    </recommendedName>
</protein>
<keyword evidence="3" id="KW-1185">Reference proteome</keyword>
<proteinExistence type="predicted"/>
<name>A0ABQ9GIY5_9NEOP</name>
<dbReference type="CDD" id="cd00037">
    <property type="entry name" value="CLECT"/>
    <property type="match status" value="1"/>
</dbReference>
<evidence type="ECO:0000259" key="1">
    <source>
        <dbReference type="Pfam" id="PF00059"/>
    </source>
</evidence>
<dbReference type="InterPro" id="IPR016186">
    <property type="entry name" value="C-type_lectin-like/link_sf"/>
</dbReference>
<accession>A0ABQ9GIY5</accession>
<comment type="caution">
    <text evidence="2">The sequence shown here is derived from an EMBL/GenBank/DDBJ whole genome shotgun (WGS) entry which is preliminary data.</text>
</comment>
<evidence type="ECO:0000313" key="3">
    <source>
        <dbReference type="Proteomes" id="UP001159363"/>
    </source>
</evidence>
<sequence>MGVAVAGDNKLILVTIVVCVQPSDAGIQFSHLVEVSGWQLEPVQGRRRRVIGCKRQRRQLTGDDIVANGFYGEGRGGIEVGREQVGVWWGGNGWGCRKLDDGSIGWEERRPGGRRWKDCRVISGCNICHNDWWFLAPAPKIRAPEAPSLRYSISPVICSNQLYHNSGITPLKLRPSINHEAPFSYDEVTPNIRMTLKTGSGGGCPPSTAAVMYQLRGREGTMPSSPPLVTLQDLSPVIVTLLATNPIPRFSLSCNRGLSHGFPRFDSVVRGMLAAGGSGGIAEVQCSVLVAAVPVLVEGNKSSGRKPDNQQYVAVDGVGQYKLHTNPRTWEDARKKCTSEDGHLAIINSEAEVKALLAIWQQNTRLTNYFVFLGFNDLNGEGHYVTVKGKQWYPSFIEEGLRIIRRIWSAIALLKYCMWSCMKE</sequence>
<dbReference type="EMBL" id="JARBHB010000012">
    <property type="protein sequence ID" value="KAJ8871976.1"/>
    <property type="molecule type" value="Genomic_DNA"/>
</dbReference>